<proteinExistence type="predicted"/>
<accession>A0A0B2RZ65</accession>
<name>A0A0B2RZ65_GLYSO</name>
<organism evidence="2">
    <name type="scientific">Glycine soja</name>
    <name type="common">Wild soybean</name>
    <dbReference type="NCBI Taxonomy" id="3848"/>
    <lineage>
        <taxon>Eukaryota</taxon>
        <taxon>Viridiplantae</taxon>
        <taxon>Streptophyta</taxon>
        <taxon>Embryophyta</taxon>
        <taxon>Tracheophyta</taxon>
        <taxon>Spermatophyta</taxon>
        <taxon>Magnoliopsida</taxon>
        <taxon>eudicotyledons</taxon>
        <taxon>Gunneridae</taxon>
        <taxon>Pentapetalae</taxon>
        <taxon>rosids</taxon>
        <taxon>fabids</taxon>
        <taxon>Fabales</taxon>
        <taxon>Fabaceae</taxon>
        <taxon>Papilionoideae</taxon>
        <taxon>50 kb inversion clade</taxon>
        <taxon>NPAAA clade</taxon>
        <taxon>indigoferoid/millettioid clade</taxon>
        <taxon>Phaseoleae</taxon>
        <taxon>Glycine</taxon>
        <taxon>Glycine subgen. Soja</taxon>
    </lineage>
</organism>
<feature type="region of interest" description="Disordered" evidence="1">
    <location>
        <begin position="17"/>
        <end position="51"/>
    </location>
</feature>
<evidence type="ECO:0000313" key="2">
    <source>
        <dbReference type="EMBL" id="KHN39736.1"/>
    </source>
</evidence>
<feature type="compositionally biased region" description="Basic and acidic residues" evidence="1">
    <location>
        <begin position="22"/>
        <end position="38"/>
    </location>
</feature>
<evidence type="ECO:0000256" key="1">
    <source>
        <dbReference type="SAM" id="MobiDB-lite"/>
    </source>
</evidence>
<gene>
    <name evidence="2" type="ORF">glysoja_047452</name>
</gene>
<reference evidence="2" key="1">
    <citation type="submission" date="2014-07" db="EMBL/GenBank/DDBJ databases">
        <title>Identification of a novel salt tolerance gene in wild soybean by whole-genome sequencing.</title>
        <authorList>
            <person name="Lam H.-M."/>
            <person name="Qi X."/>
            <person name="Li M.-W."/>
            <person name="Liu X."/>
            <person name="Xie M."/>
            <person name="Ni M."/>
            <person name="Xu X."/>
        </authorList>
    </citation>
    <scope>NUCLEOTIDE SEQUENCE [LARGE SCALE GENOMIC DNA]</scope>
    <source>
        <tissue evidence="2">Root</tissue>
    </source>
</reference>
<protein>
    <submittedName>
        <fullName evidence="2">Uncharacterized protein</fullName>
    </submittedName>
</protein>
<dbReference type="Proteomes" id="UP000053555">
    <property type="component" value="Unassembled WGS sequence"/>
</dbReference>
<dbReference type="AlphaFoldDB" id="A0A0B2RZ65"/>
<sequence>MCHFVTQLTRLLRDSFGGSRGSVEKTRRINRGCPREFDLSEEQGSNDKEHE</sequence>
<dbReference type="EMBL" id="KN646191">
    <property type="protein sequence ID" value="KHN39736.1"/>
    <property type="molecule type" value="Genomic_DNA"/>
</dbReference>